<dbReference type="NCBIfam" id="TIGR01760">
    <property type="entry name" value="tape_meas_TP901"/>
    <property type="match status" value="1"/>
</dbReference>
<organism evidence="4 5">
    <name type="scientific">Chelativorans intermedius</name>
    <dbReference type="NCBI Taxonomy" id="515947"/>
    <lineage>
        <taxon>Bacteria</taxon>
        <taxon>Pseudomonadati</taxon>
        <taxon>Pseudomonadota</taxon>
        <taxon>Alphaproteobacteria</taxon>
        <taxon>Hyphomicrobiales</taxon>
        <taxon>Phyllobacteriaceae</taxon>
        <taxon>Chelativorans</taxon>
    </lineage>
</organism>
<feature type="transmembrane region" description="Helical" evidence="2">
    <location>
        <begin position="496"/>
        <end position="524"/>
    </location>
</feature>
<dbReference type="InterPro" id="IPR010090">
    <property type="entry name" value="Phage_tape_meas"/>
</dbReference>
<sequence>MANLTSTLTVRLLDKVTAPARKAARSILGIKQASDALGRGGLQARLESALAANNRALDRTRGRMLDAAAGLWALQRALKGAVNPAIELESALADLSKVSGLSGKSLDAYGRSLRKLATTEIPMAVTELTALSAAAAQSGVADPELFDFTRMTAKVATAWEMTGAAAGEALAKIKTQLRLTTKETSDLADAINHLADNSAASATDMTEFMRRSAAQGQIFGFTPTQTAAFGSAMIGAGAQPDTASTSFRALGRALAKGASATRGQRAAFDAIGLDAEDVARRMSQDALATTLDVLERLSALPDHLQASTMSALFGEEGTRALAPVLNNLELLRDALGLVADETSYLGSVQREFEKRAQTTEYRLQRSRNQLNEIGLAVGGALLPALNRALGALGPVAEKIAALAERFPALTSAVVLATGGLIGLRLALIGVRWAALMARGGLLAAALPVVRFGTWARNAATGAVALQGSLAAMSGLKFGPLAKAATAFRGIARAIPIIGGVLAGGVAAPVVAGLAAIAAAGAVLYKYWDRLSSIFSGVGRALGEQFAPALEAARPVLEWLAPVGDAIAAGWDKASAALRSFFGWLGSFFSREVLSEDAKAGFEQAGYEAATRMIEAIKGVFAGLVDWAAGLGSRIGSALGGAASRAVSTVRGFFSGGTATVEPRAMGGPVRAGRAYVVGERGPELMVAGSNGRIIPTSQTMALLRGGGSSSPAAARSGGAANITVNARFTISGMADPMEAAREVVRALTDELGPALRGVHADVGVS</sequence>
<dbReference type="PANTHER" id="PTHR37813">
    <property type="entry name" value="FELS-2 PROPHAGE PROTEIN"/>
    <property type="match status" value="1"/>
</dbReference>
<keyword evidence="5" id="KW-1185">Reference proteome</keyword>
<protein>
    <submittedName>
        <fullName evidence="4">Phage tail tape measure protein</fullName>
    </submittedName>
</protein>
<evidence type="ECO:0000313" key="4">
    <source>
        <dbReference type="EMBL" id="MFC0208593.1"/>
    </source>
</evidence>
<reference evidence="4 5" key="1">
    <citation type="submission" date="2024-09" db="EMBL/GenBank/DDBJ databases">
        <authorList>
            <person name="Sun Q."/>
            <person name="Mori K."/>
        </authorList>
    </citation>
    <scope>NUCLEOTIDE SEQUENCE [LARGE SCALE GENOMIC DNA]</scope>
    <source>
        <strain evidence="4 5">CCM 8543</strain>
    </source>
</reference>
<keyword evidence="2" id="KW-0472">Membrane</keyword>
<evidence type="ECO:0000313" key="5">
    <source>
        <dbReference type="Proteomes" id="UP001589755"/>
    </source>
</evidence>
<gene>
    <name evidence="4" type="ORF">ACFFJ2_09295</name>
</gene>
<evidence type="ECO:0000259" key="3">
    <source>
        <dbReference type="Pfam" id="PF10145"/>
    </source>
</evidence>
<feature type="transmembrane region" description="Helical" evidence="2">
    <location>
        <begin position="408"/>
        <end position="434"/>
    </location>
</feature>
<keyword evidence="2" id="KW-0812">Transmembrane</keyword>
<dbReference type="EMBL" id="JBHLXD010000012">
    <property type="protein sequence ID" value="MFC0208593.1"/>
    <property type="molecule type" value="Genomic_DNA"/>
</dbReference>
<keyword evidence="2" id="KW-1133">Transmembrane helix</keyword>
<keyword evidence="1" id="KW-1188">Viral release from host cell</keyword>
<dbReference type="RefSeq" id="WP_261521208.1">
    <property type="nucleotide sequence ID" value="NZ_JAODNW010000017.1"/>
</dbReference>
<evidence type="ECO:0000256" key="1">
    <source>
        <dbReference type="ARBA" id="ARBA00022612"/>
    </source>
</evidence>
<evidence type="ECO:0000256" key="2">
    <source>
        <dbReference type="SAM" id="Phobius"/>
    </source>
</evidence>
<dbReference type="Pfam" id="PF10145">
    <property type="entry name" value="PhageMin_Tail"/>
    <property type="match status" value="1"/>
</dbReference>
<accession>A0ABV6D7I6</accession>
<name>A0ABV6D7I6_9HYPH</name>
<proteinExistence type="predicted"/>
<dbReference type="PANTHER" id="PTHR37813:SF1">
    <property type="entry name" value="FELS-2 PROPHAGE PROTEIN"/>
    <property type="match status" value="1"/>
</dbReference>
<dbReference type="Proteomes" id="UP001589755">
    <property type="component" value="Unassembled WGS sequence"/>
</dbReference>
<feature type="domain" description="Phage tail tape measure protein" evidence="3">
    <location>
        <begin position="115"/>
        <end position="314"/>
    </location>
</feature>
<comment type="caution">
    <text evidence="4">The sequence shown here is derived from an EMBL/GenBank/DDBJ whole genome shotgun (WGS) entry which is preliminary data.</text>
</comment>